<name>A0AAX2ZFY5_9FIRM</name>
<keyword evidence="1" id="KW-0812">Transmembrane</keyword>
<accession>A0AAX2ZFY5</accession>
<feature type="transmembrane region" description="Helical" evidence="1">
    <location>
        <begin position="214"/>
        <end position="234"/>
    </location>
</feature>
<evidence type="ECO:0000313" key="3">
    <source>
        <dbReference type="Proteomes" id="UP001198983"/>
    </source>
</evidence>
<keyword evidence="1" id="KW-0472">Membrane</keyword>
<keyword evidence="1" id="KW-1133">Transmembrane helix</keyword>
<feature type="transmembrane region" description="Helical" evidence="1">
    <location>
        <begin position="87"/>
        <end position="105"/>
    </location>
</feature>
<proteinExistence type="predicted"/>
<gene>
    <name evidence="2" type="ORF">JW646_00365</name>
</gene>
<dbReference type="InterPro" id="IPR047928">
    <property type="entry name" value="Perm_prefix_1"/>
</dbReference>
<dbReference type="RefSeq" id="WP_148557663.1">
    <property type="nucleotide sequence ID" value="NZ_CP081135.1"/>
</dbReference>
<dbReference type="Proteomes" id="UP001198983">
    <property type="component" value="Chromosome"/>
</dbReference>
<dbReference type="NCBIfam" id="NF038403">
    <property type="entry name" value="perm_prefix_1"/>
    <property type="match status" value="1"/>
</dbReference>
<protein>
    <submittedName>
        <fullName evidence="2">Permease prefix domain 1-containing protein</fullName>
    </submittedName>
</protein>
<organism evidence="2 3">
    <name type="scientific">Terrisporobacter hibernicus</name>
    <dbReference type="NCBI Taxonomy" id="2813371"/>
    <lineage>
        <taxon>Bacteria</taxon>
        <taxon>Bacillati</taxon>
        <taxon>Bacillota</taxon>
        <taxon>Clostridia</taxon>
        <taxon>Peptostreptococcales</taxon>
        <taxon>Peptostreptococcaceae</taxon>
        <taxon>Terrisporobacter</taxon>
    </lineage>
</organism>
<evidence type="ECO:0000256" key="1">
    <source>
        <dbReference type="SAM" id="Phobius"/>
    </source>
</evidence>
<dbReference type="KEGG" id="tem:JW646_00365"/>
<keyword evidence="3" id="KW-1185">Reference proteome</keyword>
<sequence>MKQIDEYLDSLYKEDKSKETISLKLEMKEHLLESVKELNDEGYSQEEAIKISIDRFDGGIEMEDELQGIIKQAWFEKNNIKNKMISLFRNILIVSVVVYACLTSYNNKMIDYHTQIYDKVSKDLHRTIADINNPKQYKNKLDNMLNEQYGEVKQLKIYSNVNNESKENLKYNYTKGNLANTIYFESSNDDLGNANKLHFELGLKGGLYLISDKLLLIDLFVGLAGFIGFVLSKLDMFDKFYVNRKYKESL</sequence>
<dbReference type="AlphaFoldDB" id="A0AAX2ZFY5"/>
<reference evidence="2 3" key="1">
    <citation type="journal article" date="2023" name="Int. J. Syst. Evol. Microbiol.">
        <title>Terrisporobacter hibernicus sp. nov., isolated from bovine faeces in Northern Ireland.</title>
        <authorList>
            <person name="Mitchell M."/>
            <person name="Nguyen S.V."/>
            <person name="Connor M."/>
            <person name="Fairley D.J."/>
            <person name="Donoghue O."/>
            <person name="Marshall H."/>
            <person name="Koolman L."/>
            <person name="McMullan G."/>
            <person name="Schaffer K.E."/>
            <person name="McGrath J.W."/>
            <person name="Fanning S."/>
        </authorList>
    </citation>
    <scope>NUCLEOTIDE SEQUENCE [LARGE SCALE GENOMIC DNA]</scope>
    <source>
        <strain evidence="2 3">MCA3</strain>
    </source>
</reference>
<dbReference type="EMBL" id="CP081135">
    <property type="protein sequence ID" value="UEL47941.1"/>
    <property type="molecule type" value="Genomic_DNA"/>
</dbReference>
<evidence type="ECO:0000313" key="2">
    <source>
        <dbReference type="EMBL" id="UEL47941.1"/>
    </source>
</evidence>